<name>A0AAW0DYJ0_9AGAR</name>
<organism evidence="2 3">
    <name type="scientific">Favolaschia claudopus</name>
    <dbReference type="NCBI Taxonomy" id="2862362"/>
    <lineage>
        <taxon>Eukaryota</taxon>
        <taxon>Fungi</taxon>
        <taxon>Dikarya</taxon>
        <taxon>Basidiomycota</taxon>
        <taxon>Agaricomycotina</taxon>
        <taxon>Agaricomycetes</taxon>
        <taxon>Agaricomycetidae</taxon>
        <taxon>Agaricales</taxon>
        <taxon>Marasmiineae</taxon>
        <taxon>Mycenaceae</taxon>
        <taxon>Favolaschia</taxon>
    </lineage>
</organism>
<evidence type="ECO:0000313" key="3">
    <source>
        <dbReference type="Proteomes" id="UP001362999"/>
    </source>
</evidence>
<evidence type="ECO:0000313" key="2">
    <source>
        <dbReference type="EMBL" id="KAK7057924.1"/>
    </source>
</evidence>
<reference evidence="2 3" key="1">
    <citation type="journal article" date="2024" name="J Genomics">
        <title>Draft genome sequencing and assembly of Favolaschia claudopus CIRM-BRFM 2984 isolated from oak limbs.</title>
        <authorList>
            <person name="Navarro D."/>
            <person name="Drula E."/>
            <person name="Chaduli D."/>
            <person name="Cazenave R."/>
            <person name="Ahrendt S."/>
            <person name="Wang J."/>
            <person name="Lipzen A."/>
            <person name="Daum C."/>
            <person name="Barry K."/>
            <person name="Grigoriev I.V."/>
            <person name="Favel A."/>
            <person name="Rosso M.N."/>
            <person name="Martin F."/>
        </authorList>
    </citation>
    <scope>NUCLEOTIDE SEQUENCE [LARGE SCALE GENOMIC DNA]</scope>
    <source>
        <strain evidence="2 3">CIRM-BRFM 2984</strain>
    </source>
</reference>
<dbReference type="AlphaFoldDB" id="A0AAW0DYJ0"/>
<evidence type="ECO:0000256" key="1">
    <source>
        <dbReference type="SAM" id="MobiDB-lite"/>
    </source>
</evidence>
<protein>
    <submittedName>
        <fullName evidence="2">Uncharacterized protein</fullName>
    </submittedName>
</protein>
<comment type="caution">
    <text evidence="2">The sequence shown here is derived from an EMBL/GenBank/DDBJ whole genome shotgun (WGS) entry which is preliminary data.</text>
</comment>
<feature type="region of interest" description="Disordered" evidence="1">
    <location>
        <begin position="1"/>
        <end position="26"/>
    </location>
</feature>
<feature type="region of interest" description="Disordered" evidence="1">
    <location>
        <begin position="48"/>
        <end position="97"/>
    </location>
</feature>
<gene>
    <name evidence="2" type="ORF">R3P38DRAFT_1189913</name>
</gene>
<feature type="compositionally biased region" description="Low complexity" evidence="1">
    <location>
        <begin position="1"/>
        <end position="22"/>
    </location>
</feature>
<accession>A0AAW0DYJ0</accession>
<dbReference type="Proteomes" id="UP001362999">
    <property type="component" value="Unassembled WGS sequence"/>
</dbReference>
<dbReference type="EMBL" id="JAWWNJ010000004">
    <property type="protein sequence ID" value="KAK7057924.1"/>
    <property type="molecule type" value="Genomic_DNA"/>
</dbReference>
<proteinExistence type="predicted"/>
<sequence length="97" mass="9998">MSATPISICSTPTSPTSAVASSRKNRAGSLRERCGFTLFISFAPLHKTTPGAAAEPKGELGPTMANLPRRKRSSVSSIEVPAAPAPSRDGVGEAEAF</sequence>
<keyword evidence="3" id="KW-1185">Reference proteome</keyword>